<evidence type="ECO:0000313" key="1">
    <source>
        <dbReference type="EMBL" id="QHS91485.1"/>
    </source>
</evidence>
<dbReference type="AlphaFoldDB" id="A0A6C0BGL6"/>
<dbReference type="EMBL" id="MN739162">
    <property type="protein sequence ID" value="QHS91485.1"/>
    <property type="molecule type" value="Genomic_DNA"/>
</dbReference>
<reference evidence="1" key="1">
    <citation type="journal article" date="2020" name="Nature">
        <title>Giant virus diversity and host interactions through global metagenomics.</title>
        <authorList>
            <person name="Schulz F."/>
            <person name="Roux S."/>
            <person name="Paez-Espino D."/>
            <person name="Jungbluth S."/>
            <person name="Walsh D.A."/>
            <person name="Denef V.J."/>
            <person name="McMahon K.D."/>
            <person name="Konstantinidis K.T."/>
            <person name="Eloe-Fadrosh E.A."/>
            <person name="Kyrpides N.C."/>
            <person name="Woyke T."/>
        </authorList>
    </citation>
    <scope>NUCLEOTIDE SEQUENCE</scope>
    <source>
        <strain evidence="1">GVMAG-M-3300013006-15</strain>
    </source>
</reference>
<accession>A0A6C0BGL6</accession>
<protein>
    <submittedName>
        <fullName evidence="1">Uncharacterized protein</fullName>
    </submittedName>
</protein>
<organism evidence="1">
    <name type="scientific">viral metagenome</name>
    <dbReference type="NCBI Taxonomy" id="1070528"/>
    <lineage>
        <taxon>unclassified sequences</taxon>
        <taxon>metagenomes</taxon>
        <taxon>organismal metagenomes</taxon>
    </lineage>
</organism>
<proteinExistence type="predicted"/>
<name>A0A6C0BGL6_9ZZZZ</name>
<sequence>MKETKKKNLEKILKKITKDHDLKNPEFLVFLMCIKHKGKKKLLGVTIHSFIN</sequence>